<dbReference type="Proteomes" id="UP000542353">
    <property type="component" value="Unassembled WGS sequence"/>
</dbReference>
<proteinExistence type="predicted"/>
<protein>
    <submittedName>
        <fullName evidence="2">Uncharacterized protein</fullName>
    </submittedName>
</protein>
<accession>A0A7W7Z8Q5</accession>
<dbReference type="AlphaFoldDB" id="A0A7W7Z8Q5"/>
<feature type="transmembrane region" description="Helical" evidence="1">
    <location>
        <begin position="6"/>
        <end position="23"/>
    </location>
</feature>
<keyword evidence="1" id="KW-1133">Transmembrane helix</keyword>
<keyword evidence="1" id="KW-0472">Membrane</keyword>
<keyword evidence="3" id="KW-1185">Reference proteome</keyword>
<keyword evidence="1" id="KW-0812">Transmembrane</keyword>
<organism evidence="2 3">
    <name type="scientific">Rhodopseudomonas rhenobacensis</name>
    <dbReference type="NCBI Taxonomy" id="87461"/>
    <lineage>
        <taxon>Bacteria</taxon>
        <taxon>Pseudomonadati</taxon>
        <taxon>Pseudomonadota</taxon>
        <taxon>Alphaproteobacteria</taxon>
        <taxon>Hyphomicrobiales</taxon>
        <taxon>Nitrobacteraceae</taxon>
        <taxon>Rhodopseudomonas</taxon>
    </lineage>
</organism>
<evidence type="ECO:0000256" key="1">
    <source>
        <dbReference type="SAM" id="Phobius"/>
    </source>
</evidence>
<comment type="caution">
    <text evidence="2">The sequence shown here is derived from an EMBL/GenBank/DDBJ whole genome shotgun (WGS) entry which is preliminary data.</text>
</comment>
<evidence type="ECO:0000313" key="3">
    <source>
        <dbReference type="Proteomes" id="UP000542353"/>
    </source>
</evidence>
<dbReference type="AntiFam" id="ANF00221">
    <property type="entry name" value="Shadow ORF (opposite ureE)"/>
</dbReference>
<reference evidence="2 3" key="1">
    <citation type="submission" date="2020-08" db="EMBL/GenBank/DDBJ databases">
        <title>Genomic Encyclopedia of Type Strains, Phase IV (KMG-IV): sequencing the most valuable type-strain genomes for metagenomic binning, comparative biology and taxonomic classification.</title>
        <authorList>
            <person name="Goeker M."/>
        </authorList>
    </citation>
    <scope>NUCLEOTIDE SEQUENCE [LARGE SCALE GENOMIC DNA]</scope>
    <source>
        <strain evidence="2 3">DSM 12706</strain>
    </source>
</reference>
<dbReference type="EMBL" id="JACHIH010000055">
    <property type="protein sequence ID" value="MBB5049979.1"/>
    <property type="molecule type" value="Genomic_DNA"/>
</dbReference>
<gene>
    <name evidence="2" type="ORF">HNR60_004764</name>
</gene>
<sequence>MGEAVMIMAAMLVVDVVIVMRVRSMVVRRVIVVGMVVVRMIVLRVLAVIMIVVGVIMMRVIVPGMIMAGLGRLRVGTAFRIERRLDLNDFRAEPLQHRLDDVIAADPQALCHQLRRQVAVAEMPSDADQLLRILAADFDQRLGGGHHFDHAAIFQHQRVAAAQRHCVFEIEQELQAAGADHCGAPAMPVVEIQHHGVGRGLIPTMLAFDVRCADHLSLTVLDLIAAGDGSTIAAGQLRPSLAAGRTIRAGRSGLKRLFCGVRACCVPDAVQRLGAAP</sequence>
<evidence type="ECO:0000313" key="2">
    <source>
        <dbReference type="EMBL" id="MBB5049979.1"/>
    </source>
</evidence>
<name>A0A7W7Z8Q5_9BRAD</name>